<evidence type="ECO:0000256" key="3">
    <source>
        <dbReference type="SAM" id="MobiDB-lite"/>
    </source>
</evidence>
<comment type="caution">
    <text evidence="5">The sequence shown here is derived from an EMBL/GenBank/DDBJ whole genome shotgun (WGS) entry which is preliminary data.</text>
</comment>
<protein>
    <recommendedName>
        <fullName evidence="4">RRM domain-containing protein</fullName>
    </recommendedName>
</protein>
<feature type="compositionally biased region" description="Acidic residues" evidence="3">
    <location>
        <begin position="288"/>
        <end position="298"/>
    </location>
</feature>
<feature type="compositionally biased region" description="Low complexity" evidence="3">
    <location>
        <begin position="356"/>
        <end position="365"/>
    </location>
</feature>
<dbReference type="InterPro" id="IPR050886">
    <property type="entry name" value="RNA-binding_reg"/>
</dbReference>
<feature type="compositionally biased region" description="Gly residues" evidence="3">
    <location>
        <begin position="366"/>
        <end position="375"/>
    </location>
</feature>
<proteinExistence type="predicted"/>
<evidence type="ECO:0000259" key="4">
    <source>
        <dbReference type="PROSITE" id="PS50102"/>
    </source>
</evidence>
<dbReference type="Proteomes" id="UP001283361">
    <property type="component" value="Unassembled WGS sequence"/>
</dbReference>
<dbReference type="PANTHER" id="PTHR48024:SF56">
    <property type="entry name" value="HETEROGENEOUS NUCLEAR RIBONUCLEOPROTEIN A0"/>
    <property type="match status" value="1"/>
</dbReference>
<dbReference type="InterPro" id="IPR012677">
    <property type="entry name" value="Nucleotide-bd_a/b_plait_sf"/>
</dbReference>
<feature type="compositionally biased region" description="Low complexity" evidence="3">
    <location>
        <begin position="453"/>
        <end position="470"/>
    </location>
</feature>
<feature type="compositionally biased region" description="Polar residues" evidence="3">
    <location>
        <begin position="378"/>
        <end position="387"/>
    </location>
</feature>
<keyword evidence="6" id="KW-1185">Reference proteome</keyword>
<sequence length="679" mass="73246">MAIEGPKIKKELDRPGKLMVSGIPKNATYTNEELEREFSAFGKVLEVNIIRKKSTGIAKGFAFVTFKNPPDAEAATKALEGKDIGGDNPIHCERAVIGFIKQSQIASTRKRVDMAGRGGPWMDRGRGGGRGQALLEHGGGYRGMRGGPPPRGGRGRGGGYGGGDMEGMYFNEEEEYYGGEYWEGEGYGEYPSRGSRGGPPQRGMMRGAPPGMRGRGGPPASSGRGGYPSRGGGAMPERGRPVRTPLLPNPPDIRGGRGGGRGRGYPPQPIKEDYYAEEEGGGYGEEYGGGEEYYEEDPYSNGAGYAEEEQYGAVDEGYYGLPEAPPRHAPVTRGRGAAQRGRGVPSRPQPYMGSEPPTRGARPPARGGGPFGRGSGSNQVPSRSGAATTRDAGLARSMPLEPGRRQTSQDPYGYMDEAAGPPRQRPRPPQKGAYEEYYGEEMQTAKDPYARQRPPAGRSQAAGPARGAPSRRADTYADEQYGMYEGGDGSQAVGMYGDESYGEDYGSHYAGAAPSRRGAAQSSQARPSAGARSTDGRGYVDISEYIGQGSGSGSRFRDEYQGQGSVRDMEREPRRPAPARRDDPYMEQRVAAETDAYVSYPSSSRDSMARKRPLDEELPLPAKEKEWTDLCMRLTLPGKKEHTDGFKALIPGFTQYPIGLSTEKMSLICYARLKSIWTL</sequence>
<accession>A0AAE0XEB5</accession>
<evidence type="ECO:0000313" key="5">
    <source>
        <dbReference type="EMBL" id="KAK3691678.1"/>
    </source>
</evidence>
<dbReference type="PROSITE" id="PS50102">
    <property type="entry name" value="RRM"/>
    <property type="match status" value="1"/>
</dbReference>
<dbReference type="Gene3D" id="3.30.70.330">
    <property type="match status" value="1"/>
</dbReference>
<dbReference type="InterPro" id="IPR035979">
    <property type="entry name" value="RBD_domain_sf"/>
</dbReference>
<dbReference type="Pfam" id="PF00076">
    <property type="entry name" value="RRM_1"/>
    <property type="match status" value="1"/>
</dbReference>
<organism evidence="5 6">
    <name type="scientific">Elysia crispata</name>
    <name type="common">lettuce slug</name>
    <dbReference type="NCBI Taxonomy" id="231223"/>
    <lineage>
        <taxon>Eukaryota</taxon>
        <taxon>Metazoa</taxon>
        <taxon>Spiralia</taxon>
        <taxon>Lophotrochozoa</taxon>
        <taxon>Mollusca</taxon>
        <taxon>Gastropoda</taxon>
        <taxon>Heterobranchia</taxon>
        <taxon>Euthyneura</taxon>
        <taxon>Panpulmonata</taxon>
        <taxon>Sacoglossa</taxon>
        <taxon>Placobranchoidea</taxon>
        <taxon>Plakobranchidae</taxon>
        <taxon>Elysia</taxon>
    </lineage>
</organism>
<keyword evidence="1 2" id="KW-0694">RNA-binding</keyword>
<feature type="compositionally biased region" description="Low complexity" evidence="3">
    <location>
        <begin position="191"/>
        <end position="212"/>
    </location>
</feature>
<feature type="compositionally biased region" description="Gly residues" evidence="3">
    <location>
        <begin position="137"/>
        <end position="146"/>
    </location>
</feature>
<dbReference type="EMBL" id="JAWDGP010008080">
    <property type="protein sequence ID" value="KAK3691678.1"/>
    <property type="molecule type" value="Genomic_DNA"/>
</dbReference>
<reference evidence="5" key="1">
    <citation type="journal article" date="2023" name="G3 (Bethesda)">
        <title>A reference genome for the long-term kleptoplast-retaining sea slug Elysia crispata morphotype clarki.</title>
        <authorList>
            <person name="Eastman K.E."/>
            <person name="Pendleton A.L."/>
            <person name="Shaikh M.A."/>
            <person name="Suttiyut T."/>
            <person name="Ogas R."/>
            <person name="Tomko P."/>
            <person name="Gavelis G."/>
            <person name="Widhalm J.R."/>
            <person name="Wisecaver J.H."/>
        </authorList>
    </citation>
    <scope>NUCLEOTIDE SEQUENCE</scope>
    <source>
        <strain evidence="5">ECLA1</strain>
    </source>
</reference>
<dbReference type="InterPro" id="IPR000504">
    <property type="entry name" value="RRM_dom"/>
</dbReference>
<evidence type="ECO:0000256" key="1">
    <source>
        <dbReference type="ARBA" id="ARBA00022884"/>
    </source>
</evidence>
<dbReference type="AlphaFoldDB" id="A0AAE0XEB5"/>
<feature type="compositionally biased region" description="Gly residues" evidence="3">
    <location>
        <begin position="213"/>
        <end position="234"/>
    </location>
</feature>
<dbReference type="SUPFAM" id="SSF54928">
    <property type="entry name" value="RNA-binding domain, RBD"/>
    <property type="match status" value="1"/>
</dbReference>
<gene>
    <name evidence="5" type="ORF">RRG08_044896</name>
</gene>
<feature type="region of interest" description="Disordered" evidence="3">
    <location>
        <begin position="110"/>
        <end position="160"/>
    </location>
</feature>
<feature type="region of interest" description="Disordered" evidence="3">
    <location>
        <begin position="191"/>
        <end position="617"/>
    </location>
</feature>
<evidence type="ECO:0000256" key="2">
    <source>
        <dbReference type="PROSITE-ProRule" id="PRU00176"/>
    </source>
</evidence>
<dbReference type="PANTHER" id="PTHR48024">
    <property type="entry name" value="GEO13361P1-RELATED"/>
    <property type="match status" value="1"/>
</dbReference>
<evidence type="ECO:0000313" key="6">
    <source>
        <dbReference type="Proteomes" id="UP001283361"/>
    </source>
</evidence>
<dbReference type="GO" id="GO:0003723">
    <property type="term" value="F:RNA binding"/>
    <property type="evidence" value="ECO:0007669"/>
    <property type="project" value="UniProtKB-UniRule"/>
</dbReference>
<dbReference type="SMART" id="SM00360">
    <property type="entry name" value="RRM"/>
    <property type="match status" value="1"/>
</dbReference>
<feature type="compositionally biased region" description="Basic and acidic residues" evidence="3">
    <location>
        <begin position="567"/>
        <end position="592"/>
    </location>
</feature>
<feature type="compositionally biased region" description="Low complexity" evidence="3">
    <location>
        <begin position="333"/>
        <end position="343"/>
    </location>
</feature>
<feature type="domain" description="RRM" evidence="4">
    <location>
        <begin position="16"/>
        <end position="97"/>
    </location>
</feature>
<name>A0AAE0XEB5_9GAST</name>